<dbReference type="EMBL" id="JAUEPN010000002">
    <property type="protein sequence ID" value="KAK3299474.1"/>
    <property type="molecule type" value="Genomic_DNA"/>
</dbReference>
<evidence type="ECO:0000313" key="3">
    <source>
        <dbReference type="Proteomes" id="UP001278766"/>
    </source>
</evidence>
<dbReference type="AlphaFoldDB" id="A0AAE0HNK1"/>
<dbReference type="RefSeq" id="XP_062662988.1">
    <property type="nucleotide sequence ID" value="XM_062797650.1"/>
</dbReference>
<name>A0AAE0HNK1_9PEZI</name>
<feature type="region of interest" description="Disordered" evidence="1">
    <location>
        <begin position="162"/>
        <end position="226"/>
    </location>
</feature>
<comment type="caution">
    <text evidence="2">The sequence shown here is derived from an EMBL/GenBank/DDBJ whole genome shotgun (WGS) entry which is preliminary data.</text>
</comment>
<dbReference type="Proteomes" id="UP001278766">
    <property type="component" value="Unassembled WGS sequence"/>
</dbReference>
<dbReference type="GeneID" id="87834598"/>
<proteinExistence type="predicted"/>
<evidence type="ECO:0000313" key="2">
    <source>
        <dbReference type="EMBL" id="KAK3299474.1"/>
    </source>
</evidence>
<sequence>MHLVVSRQPPGSGTMPRLLPTSRAEHRRMHSPSKRGWPTNLRNRSAPGLACAKLITGESHRAEQSGVVLLCVYQWGIRGGSASGTQRRAHSECFVWTSIPRSCGGGQTLGGFGHSTQLHTRTPVSPTLPRGPEPLFNRCFNRVILTSRPLVFQQVQLQPAGNRARNGRWQPNMDRTTVATGNADGVRPSKRAGREANQQSHANNDTITSTHEASAHIQNACPVYTT</sequence>
<protein>
    <submittedName>
        <fullName evidence="2">Uncharacterized protein</fullName>
    </submittedName>
</protein>
<reference evidence="2" key="2">
    <citation type="submission" date="2023-06" db="EMBL/GenBank/DDBJ databases">
        <authorList>
            <consortium name="Lawrence Berkeley National Laboratory"/>
            <person name="Haridas S."/>
            <person name="Hensen N."/>
            <person name="Bonometti L."/>
            <person name="Westerberg I."/>
            <person name="Brannstrom I.O."/>
            <person name="Guillou S."/>
            <person name="Cros-Aarteil S."/>
            <person name="Calhoun S."/>
            <person name="Kuo A."/>
            <person name="Mondo S."/>
            <person name="Pangilinan J."/>
            <person name="Riley R."/>
            <person name="Labutti K."/>
            <person name="Andreopoulos B."/>
            <person name="Lipzen A."/>
            <person name="Chen C."/>
            <person name="Yanf M."/>
            <person name="Daum C."/>
            <person name="Ng V."/>
            <person name="Clum A."/>
            <person name="Steindorff A."/>
            <person name="Ohm R."/>
            <person name="Martin F."/>
            <person name="Silar P."/>
            <person name="Natvig D."/>
            <person name="Lalanne C."/>
            <person name="Gautier V."/>
            <person name="Ament-Velasquez S.L."/>
            <person name="Kruys A."/>
            <person name="Hutchinson M.I."/>
            <person name="Powell A.J."/>
            <person name="Barry K."/>
            <person name="Miller A.N."/>
            <person name="Grigoriev I.V."/>
            <person name="Debuchy R."/>
            <person name="Gladieux P."/>
            <person name="Thoren M.H."/>
            <person name="Johannesson H."/>
        </authorList>
    </citation>
    <scope>NUCLEOTIDE SEQUENCE</scope>
    <source>
        <strain evidence="2">CBS 168.71</strain>
    </source>
</reference>
<gene>
    <name evidence="2" type="ORF">B0H64DRAFT_100622</name>
</gene>
<evidence type="ECO:0000256" key="1">
    <source>
        <dbReference type="SAM" id="MobiDB-lite"/>
    </source>
</evidence>
<keyword evidence="3" id="KW-1185">Reference proteome</keyword>
<reference evidence="2" key="1">
    <citation type="journal article" date="2023" name="Mol. Phylogenet. Evol.">
        <title>Genome-scale phylogeny and comparative genomics of the fungal order Sordariales.</title>
        <authorList>
            <person name="Hensen N."/>
            <person name="Bonometti L."/>
            <person name="Westerberg I."/>
            <person name="Brannstrom I.O."/>
            <person name="Guillou S."/>
            <person name="Cros-Aarteil S."/>
            <person name="Calhoun S."/>
            <person name="Haridas S."/>
            <person name="Kuo A."/>
            <person name="Mondo S."/>
            <person name="Pangilinan J."/>
            <person name="Riley R."/>
            <person name="LaButti K."/>
            <person name="Andreopoulos B."/>
            <person name="Lipzen A."/>
            <person name="Chen C."/>
            <person name="Yan M."/>
            <person name="Daum C."/>
            <person name="Ng V."/>
            <person name="Clum A."/>
            <person name="Steindorff A."/>
            <person name="Ohm R.A."/>
            <person name="Martin F."/>
            <person name="Silar P."/>
            <person name="Natvig D.O."/>
            <person name="Lalanne C."/>
            <person name="Gautier V."/>
            <person name="Ament-Velasquez S.L."/>
            <person name="Kruys A."/>
            <person name="Hutchinson M.I."/>
            <person name="Powell A.J."/>
            <person name="Barry K."/>
            <person name="Miller A.N."/>
            <person name="Grigoriev I.V."/>
            <person name="Debuchy R."/>
            <person name="Gladieux P."/>
            <person name="Hiltunen Thoren M."/>
            <person name="Johannesson H."/>
        </authorList>
    </citation>
    <scope>NUCLEOTIDE SEQUENCE</scope>
    <source>
        <strain evidence="2">CBS 168.71</strain>
    </source>
</reference>
<feature type="compositionally biased region" description="Polar residues" evidence="1">
    <location>
        <begin position="196"/>
        <end position="212"/>
    </location>
</feature>
<feature type="region of interest" description="Disordered" evidence="1">
    <location>
        <begin position="1"/>
        <end position="42"/>
    </location>
</feature>
<accession>A0AAE0HNK1</accession>
<organism evidence="2 3">
    <name type="scientific">Chaetomium fimeti</name>
    <dbReference type="NCBI Taxonomy" id="1854472"/>
    <lineage>
        <taxon>Eukaryota</taxon>
        <taxon>Fungi</taxon>
        <taxon>Dikarya</taxon>
        <taxon>Ascomycota</taxon>
        <taxon>Pezizomycotina</taxon>
        <taxon>Sordariomycetes</taxon>
        <taxon>Sordariomycetidae</taxon>
        <taxon>Sordariales</taxon>
        <taxon>Chaetomiaceae</taxon>
        <taxon>Chaetomium</taxon>
    </lineage>
</organism>